<protein>
    <submittedName>
        <fullName evidence="2">NADH dehydrogenase subunit 4L</fullName>
    </submittedName>
</protein>
<dbReference type="AlphaFoldDB" id="S4U201"/>
<sequence length="86" mass="9905">MNLSLMLFMTAFMKMLFNSSHLLSLLISLELMNLSIIILSWQVVWSQTIWFIVITVIHSVFGMLLLLLLMRQVGNDKSINFSVSVK</sequence>
<feature type="transmembrane region" description="Helical" evidence="1">
    <location>
        <begin position="49"/>
        <end position="69"/>
    </location>
</feature>
<evidence type="ECO:0000256" key="1">
    <source>
        <dbReference type="SAM" id="Phobius"/>
    </source>
</evidence>
<keyword evidence="2" id="KW-0496">Mitochondrion</keyword>
<reference evidence="2" key="1">
    <citation type="journal article" date="2013" name="PLoS ONE">
        <title>Mitochondrial and nuclear ribosomal DNA evidence supports the existence of a new Trichuris species in the endangered francois' leaf-monkey.</title>
        <authorList>
            <person name="Liu G.-H."/>
            <person name="Gasser R.B."/>
            <person name="Nejsum P."/>
            <person name="Wang Y."/>
            <person name="Chen Q."/>
            <person name="Song H.-Q."/>
            <person name="Zhu X.-Q."/>
        </authorList>
    </citation>
    <scope>NUCLEOTIDE SEQUENCE</scope>
</reference>
<keyword evidence="1" id="KW-0472">Membrane</keyword>
<evidence type="ECO:0000313" key="2">
    <source>
        <dbReference type="EMBL" id="AGH27504.1"/>
    </source>
</evidence>
<geneLocation type="mitochondrion" evidence="2"/>
<organism evidence="2">
    <name type="scientific">Trichuris sp. GHL-2013</name>
    <dbReference type="NCBI Taxonomy" id="1305677"/>
    <lineage>
        <taxon>Eukaryota</taxon>
        <taxon>Metazoa</taxon>
        <taxon>Ecdysozoa</taxon>
        <taxon>Nematoda</taxon>
        <taxon>Enoplea</taxon>
        <taxon>Dorylaimia</taxon>
        <taxon>Trichinellida</taxon>
        <taxon>Trichuridae</taxon>
        <taxon>Trichuris</taxon>
    </lineage>
</organism>
<proteinExistence type="predicted"/>
<gene>
    <name evidence="2" type="primary">nad4L</name>
</gene>
<keyword evidence="1" id="KW-0812">Transmembrane</keyword>
<keyword evidence="1" id="KW-1133">Transmembrane helix</keyword>
<reference evidence="2" key="2">
    <citation type="submission" date="2013-01" db="EMBL/GenBank/DDBJ databases">
        <authorList>
            <person name="Liu G.H."/>
            <person name="Zhu X.Q."/>
        </authorList>
    </citation>
    <scope>NUCLEOTIDE SEQUENCE</scope>
</reference>
<dbReference type="Gene3D" id="1.10.287.3510">
    <property type="match status" value="1"/>
</dbReference>
<dbReference type="EMBL" id="KC461179">
    <property type="protein sequence ID" value="AGH27504.1"/>
    <property type="molecule type" value="Genomic_DNA"/>
</dbReference>
<feature type="transmembrane region" description="Helical" evidence="1">
    <location>
        <begin position="21"/>
        <end position="43"/>
    </location>
</feature>
<name>S4U201_9BILA</name>
<accession>S4U201</accession>